<dbReference type="SUPFAM" id="SSF47240">
    <property type="entry name" value="Ferritin-like"/>
    <property type="match status" value="1"/>
</dbReference>
<accession>A0A844Y687</accession>
<evidence type="ECO:0000256" key="9">
    <source>
        <dbReference type="RuleBase" id="RU000623"/>
    </source>
</evidence>
<feature type="binding site" evidence="8">
    <location>
        <position position="130"/>
    </location>
    <ligand>
        <name>Fe cation</name>
        <dbReference type="ChEBI" id="CHEBI:24875"/>
        <label>2</label>
    </ligand>
</feature>
<feature type="domain" description="Ferritin-like diiron" evidence="11">
    <location>
        <begin position="1"/>
        <end position="145"/>
    </location>
</feature>
<dbReference type="Gene3D" id="1.20.1260.10">
    <property type="match status" value="1"/>
</dbReference>
<name>A0A844Y687_9SPHN</name>
<dbReference type="NCBIfam" id="TIGR00754">
    <property type="entry name" value="bfr"/>
    <property type="match status" value="1"/>
</dbReference>
<protein>
    <recommendedName>
        <fullName evidence="7 9">Bacterioferritin</fullName>
        <ecNumber evidence="7">1.16.3.1</ecNumber>
    </recommendedName>
</protein>
<dbReference type="InterPro" id="IPR012347">
    <property type="entry name" value="Ferritin-like"/>
</dbReference>
<feature type="binding site" evidence="8">
    <location>
        <position position="18"/>
    </location>
    <ligand>
        <name>Fe cation</name>
        <dbReference type="ChEBI" id="CHEBI:24875"/>
        <label>1</label>
    </ligand>
</feature>
<dbReference type="PROSITE" id="PS50905">
    <property type="entry name" value="FERRITIN_LIKE"/>
    <property type="match status" value="1"/>
</dbReference>
<comment type="similarity">
    <text evidence="2 7 9">Belongs to the bacterioferritin family.</text>
</comment>
<feature type="compositionally biased region" description="Gly residues" evidence="10">
    <location>
        <begin position="163"/>
        <end position="177"/>
    </location>
</feature>
<proteinExistence type="inferred from homology"/>
<dbReference type="InterPro" id="IPR008331">
    <property type="entry name" value="Ferritin_DPS_dom"/>
</dbReference>
<evidence type="ECO:0000256" key="3">
    <source>
        <dbReference type="ARBA" id="ARBA00022434"/>
    </source>
</evidence>
<evidence type="ECO:0000256" key="7">
    <source>
        <dbReference type="PIRNR" id="PIRNR002560"/>
    </source>
</evidence>
<sequence length="177" mass="20140">MKGDEKVIEYLNKALTNELTAINQYWLHYRVLDNWGVFKLAAYERKESIEEMEHADWLADRILFLDGLPNFQALHKLKVGESVKEVLEADLALEMEAIPLLREAAEYCQQVKDFTSGQLFEKILRNEEEHVDFLEKQFDMIVRMGEQNYIQLQSAAAGEDGNEGGAWGLGGGDGNGN</sequence>
<dbReference type="FunFam" id="1.20.1260.10:FF:000005">
    <property type="entry name" value="Bacterioferritin"/>
    <property type="match status" value="1"/>
</dbReference>
<feature type="region of interest" description="Disordered" evidence="10">
    <location>
        <begin position="155"/>
        <end position="177"/>
    </location>
</feature>
<comment type="cofactor">
    <cofactor evidence="1">
        <name>heme b</name>
        <dbReference type="ChEBI" id="CHEBI:60344"/>
    </cofactor>
</comment>
<evidence type="ECO:0000259" key="11">
    <source>
        <dbReference type="PROSITE" id="PS50905"/>
    </source>
</evidence>
<organism evidence="12 13">
    <name type="scientific">Qipengyuania pelagi</name>
    <dbReference type="NCBI Taxonomy" id="994320"/>
    <lineage>
        <taxon>Bacteria</taxon>
        <taxon>Pseudomonadati</taxon>
        <taxon>Pseudomonadota</taxon>
        <taxon>Alphaproteobacteria</taxon>
        <taxon>Sphingomonadales</taxon>
        <taxon>Erythrobacteraceae</taxon>
        <taxon>Qipengyuania</taxon>
    </lineage>
</organism>
<dbReference type="OrthoDB" id="9800505at2"/>
<dbReference type="GO" id="GO:0006879">
    <property type="term" value="P:intracellular iron ion homeostasis"/>
    <property type="evidence" value="ECO:0007669"/>
    <property type="project" value="UniProtKB-KW"/>
</dbReference>
<comment type="catalytic activity">
    <reaction evidence="7">
        <text>4 Fe(2+) + O2 + 4 H(+) = 4 Fe(3+) + 2 H2O</text>
        <dbReference type="Rhea" id="RHEA:11148"/>
        <dbReference type="ChEBI" id="CHEBI:15377"/>
        <dbReference type="ChEBI" id="CHEBI:15378"/>
        <dbReference type="ChEBI" id="CHEBI:15379"/>
        <dbReference type="ChEBI" id="CHEBI:29033"/>
        <dbReference type="ChEBI" id="CHEBI:29034"/>
        <dbReference type="EC" id="1.16.3.1"/>
    </reaction>
</comment>
<dbReference type="GO" id="GO:0004322">
    <property type="term" value="F:ferroxidase activity"/>
    <property type="evidence" value="ECO:0007669"/>
    <property type="project" value="UniProtKB-EC"/>
</dbReference>
<reference evidence="12 13" key="1">
    <citation type="submission" date="2019-12" db="EMBL/GenBank/DDBJ databases">
        <title>Genomic-based taxomic classification of the family Erythrobacteraceae.</title>
        <authorList>
            <person name="Xu L."/>
        </authorList>
    </citation>
    <scope>NUCLEOTIDE SEQUENCE [LARGE SCALE GENOMIC DNA]</scope>
    <source>
        <strain evidence="12 13">JCM 17468</strain>
    </source>
</reference>
<keyword evidence="4 9" id="KW-0349">Heme</keyword>
<evidence type="ECO:0000256" key="10">
    <source>
        <dbReference type="SAM" id="MobiDB-lite"/>
    </source>
</evidence>
<gene>
    <name evidence="12" type="primary">bfr</name>
    <name evidence="12" type="ORF">GRI47_00870</name>
</gene>
<dbReference type="GO" id="GO:0005829">
    <property type="term" value="C:cytosol"/>
    <property type="evidence" value="ECO:0007669"/>
    <property type="project" value="TreeGrafter"/>
</dbReference>
<dbReference type="EMBL" id="WTYD01000001">
    <property type="protein sequence ID" value="MXO52558.1"/>
    <property type="molecule type" value="Genomic_DNA"/>
</dbReference>
<dbReference type="PIRSF" id="PIRSF002560">
    <property type="entry name" value="Bacterioferritin"/>
    <property type="match status" value="1"/>
</dbReference>
<feature type="binding site" evidence="8">
    <location>
        <position position="51"/>
    </location>
    <ligand>
        <name>Fe cation</name>
        <dbReference type="ChEBI" id="CHEBI:24875"/>
        <label>2</label>
    </ligand>
</feature>
<evidence type="ECO:0000256" key="2">
    <source>
        <dbReference type="ARBA" id="ARBA00008093"/>
    </source>
</evidence>
<evidence type="ECO:0000256" key="4">
    <source>
        <dbReference type="ARBA" id="ARBA00022617"/>
    </source>
</evidence>
<evidence type="ECO:0000256" key="5">
    <source>
        <dbReference type="ARBA" id="ARBA00022723"/>
    </source>
</evidence>
<feature type="binding site" evidence="8">
    <location>
        <position position="94"/>
    </location>
    <ligand>
        <name>Fe cation</name>
        <dbReference type="ChEBI" id="CHEBI:24875"/>
        <label>2</label>
    </ligand>
</feature>
<feature type="binding site" evidence="8">
    <location>
        <position position="54"/>
    </location>
    <ligand>
        <name>Fe cation</name>
        <dbReference type="ChEBI" id="CHEBI:24875"/>
        <label>1</label>
    </ligand>
</feature>
<evidence type="ECO:0000313" key="13">
    <source>
        <dbReference type="Proteomes" id="UP000430272"/>
    </source>
</evidence>
<feature type="binding site" description="axial binding residue" evidence="8">
    <location>
        <position position="52"/>
    </location>
    <ligand>
        <name>heme b</name>
        <dbReference type="ChEBI" id="CHEBI:60344"/>
        <note>ligand shared between dimeric partners</note>
    </ligand>
    <ligandPart>
        <name>Fe</name>
        <dbReference type="ChEBI" id="CHEBI:18248"/>
    </ligandPart>
</feature>
<keyword evidence="5 7" id="KW-0479">Metal-binding</keyword>
<dbReference type="GO" id="GO:0008199">
    <property type="term" value="F:ferric iron binding"/>
    <property type="evidence" value="ECO:0007669"/>
    <property type="project" value="InterPro"/>
</dbReference>
<dbReference type="GO" id="GO:0140315">
    <property type="term" value="F:iron ion sequestering activity"/>
    <property type="evidence" value="ECO:0007669"/>
    <property type="project" value="UniProtKB-ARBA"/>
</dbReference>
<feature type="binding site" evidence="8">
    <location>
        <position position="50"/>
    </location>
    <ligand>
        <name>Fe cation</name>
        <dbReference type="ChEBI" id="CHEBI:24875"/>
        <label>3</label>
    </ligand>
</feature>
<dbReference type="GO" id="GO:0006826">
    <property type="term" value="P:iron ion transport"/>
    <property type="evidence" value="ECO:0007669"/>
    <property type="project" value="InterPro"/>
</dbReference>
<dbReference type="Pfam" id="PF00210">
    <property type="entry name" value="Ferritin"/>
    <property type="match status" value="1"/>
</dbReference>
<feature type="binding site" evidence="8">
    <location>
        <position position="127"/>
    </location>
    <ligand>
        <name>Fe cation</name>
        <dbReference type="ChEBI" id="CHEBI:24875"/>
        <label>1</label>
    </ligand>
</feature>
<comment type="function">
    <text evidence="7">Iron-storage protein, whose ferroxidase center binds Fe(2+), oxidizes it using dioxygen to Fe(3+), and participates in the subsequent Fe(3+) oxide mineral core formation within the central cavity of the BFR protein shell.</text>
</comment>
<dbReference type="PANTHER" id="PTHR30295">
    <property type="entry name" value="BACTERIOFERRITIN"/>
    <property type="match status" value="1"/>
</dbReference>
<comment type="caution">
    <text evidence="12">The sequence shown here is derived from an EMBL/GenBank/DDBJ whole genome shotgun (WGS) entry which is preliminary data.</text>
</comment>
<dbReference type="GO" id="GO:0020037">
    <property type="term" value="F:heme binding"/>
    <property type="evidence" value="ECO:0007669"/>
    <property type="project" value="TreeGrafter"/>
</dbReference>
<keyword evidence="6 7" id="KW-0408">Iron</keyword>
<dbReference type="PROSITE" id="PS00549">
    <property type="entry name" value="BACTERIOFERRITIN"/>
    <property type="match status" value="1"/>
</dbReference>
<feature type="binding site" evidence="8">
    <location>
        <position position="51"/>
    </location>
    <ligand>
        <name>Fe cation</name>
        <dbReference type="ChEBI" id="CHEBI:24875"/>
        <label>1</label>
    </ligand>
</feature>
<evidence type="ECO:0000256" key="8">
    <source>
        <dbReference type="PIRSR" id="PIRSR002560-1"/>
    </source>
</evidence>
<dbReference type="InterPro" id="IPR009040">
    <property type="entry name" value="Ferritin-like_diiron"/>
</dbReference>
<keyword evidence="3 7" id="KW-0409">Iron storage</keyword>
<keyword evidence="13" id="KW-1185">Reference proteome</keyword>
<dbReference type="AlphaFoldDB" id="A0A844Y687"/>
<dbReference type="InterPro" id="IPR002024">
    <property type="entry name" value="Bacterioferritin"/>
</dbReference>
<dbReference type="EC" id="1.16.3.1" evidence="7"/>
<dbReference type="PANTHER" id="PTHR30295:SF0">
    <property type="entry name" value="BACTERIOFERRITIN"/>
    <property type="match status" value="1"/>
</dbReference>
<dbReference type="InterPro" id="IPR009078">
    <property type="entry name" value="Ferritin-like_SF"/>
</dbReference>
<evidence type="ECO:0000313" key="12">
    <source>
        <dbReference type="EMBL" id="MXO52558.1"/>
    </source>
</evidence>
<dbReference type="CDD" id="cd00907">
    <property type="entry name" value="Bacterioferritin"/>
    <property type="match status" value="1"/>
</dbReference>
<dbReference type="RefSeq" id="WP_160659530.1">
    <property type="nucleotide sequence ID" value="NZ_BAABDV010000001.1"/>
</dbReference>
<dbReference type="PRINTS" id="PR00601">
    <property type="entry name" value="BACFERRITIN"/>
</dbReference>
<dbReference type="Proteomes" id="UP000430272">
    <property type="component" value="Unassembled WGS sequence"/>
</dbReference>
<feature type="binding site" evidence="8">
    <location>
        <position position="127"/>
    </location>
    <ligand>
        <name>Fe cation</name>
        <dbReference type="ChEBI" id="CHEBI:24875"/>
        <label>2</label>
    </ligand>
</feature>
<evidence type="ECO:0000256" key="1">
    <source>
        <dbReference type="ARBA" id="ARBA00001970"/>
    </source>
</evidence>
<evidence type="ECO:0000256" key="6">
    <source>
        <dbReference type="ARBA" id="ARBA00023004"/>
    </source>
</evidence>